<feature type="coiled-coil region" evidence="1">
    <location>
        <begin position="279"/>
        <end position="374"/>
    </location>
</feature>
<gene>
    <name evidence="3" type="primary">CCDC27</name>
</gene>
<evidence type="ECO:0000313" key="3">
    <source>
        <dbReference type="RefSeq" id="XP_025067954.1"/>
    </source>
</evidence>
<name>A0A3Q0H7B5_ALLSI</name>
<accession>A0A3Q0H7B5</accession>
<sequence>MNLLAKGLGELQELSSRRQQSPVWKLPRGRSALSKSAQAIQRYYENQADIRAISSFESEYKPQMEELQRSFLLRPGCPRLCNKATSTSQLESNLPEIDISNMSSTLSSSCLSPQLSFEEWKSAFQNTQLPANTDQVLQPKWKNFSGVPPVIQLEEPSSSNVPWYIDAIREKEECLLMLEEEVNHLSKCEAECARKDSVISDLREEVESLKKQLDMLRQSNILGVQTDAAAPPVLRGIRSQKLRFSSTVQGSFAPSNLREEVACLQIKLNHSDRLLGSKIASLSQALMEDHKELQQLEEEYSEMQQNGLRQEASEEEIPGEMEGEEALEEEVKLEEEVEAQDEAAAEEQEALTKLQELQRVNQELCEELEKVKTAYDMATGAVSSLQRQLDFQQSQLCKVESEKAMLQKELRERGAQLQAMSVKFSSLREERKHEELMGTIERENYKLRQDVEEQESRLAKNTRLLEELQGTVSRLQAELAVSQHHLQQQQGERQEAQSHVEALQRAEQQTRVALECMHARFERFRSKIIQATHSTAGSKSPQAEIGDDEVLEVLQRIITERLEFHHMLKQKGVKVPSLHNIDMAMSSLLNSKSSRKSPVK</sequence>
<keyword evidence="2" id="KW-1185">Reference proteome</keyword>
<dbReference type="InParanoid" id="A0A3Q0H7B5"/>
<feature type="coiled-coil region" evidence="1">
    <location>
        <begin position="192"/>
        <end position="219"/>
    </location>
</feature>
<keyword evidence="1" id="KW-0175">Coiled coil</keyword>
<protein>
    <submittedName>
        <fullName evidence="3">Coiled-coil domain-containing protein 27 isoform X1</fullName>
    </submittedName>
</protein>
<dbReference type="RefSeq" id="XP_025067954.1">
    <property type="nucleotide sequence ID" value="XM_025212169.1"/>
</dbReference>
<dbReference type="PANTHER" id="PTHR18853:SF9">
    <property type="entry name" value="COILED-COIL DOMAIN-CONTAINING PROTEIN 27"/>
    <property type="match status" value="1"/>
</dbReference>
<dbReference type="InterPro" id="IPR052642">
    <property type="entry name" value="CC-FHA_domain"/>
</dbReference>
<dbReference type="AlphaFoldDB" id="A0A3Q0H7B5"/>
<evidence type="ECO:0000256" key="1">
    <source>
        <dbReference type="SAM" id="Coils"/>
    </source>
</evidence>
<dbReference type="GeneID" id="102372115"/>
<dbReference type="Proteomes" id="UP000189705">
    <property type="component" value="Unplaced"/>
</dbReference>
<dbReference type="STRING" id="38654.A0A3Q0H7B5"/>
<proteinExistence type="predicted"/>
<dbReference type="CTD" id="148870"/>
<dbReference type="PANTHER" id="PTHR18853">
    <property type="entry name" value="FORKHEAD-ASSOCIATED DOMAIN-CONTAINING PROTEIN 1-RELATED"/>
    <property type="match status" value="1"/>
</dbReference>
<organism evidence="2 3">
    <name type="scientific">Alligator sinensis</name>
    <name type="common">Chinese alligator</name>
    <dbReference type="NCBI Taxonomy" id="38654"/>
    <lineage>
        <taxon>Eukaryota</taxon>
        <taxon>Metazoa</taxon>
        <taxon>Chordata</taxon>
        <taxon>Craniata</taxon>
        <taxon>Vertebrata</taxon>
        <taxon>Euteleostomi</taxon>
        <taxon>Archelosauria</taxon>
        <taxon>Archosauria</taxon>
        <taxon>Crocodylia</taxon>
        <taxon>Alligatoridae</taxon>
        <taxon>Alligatorinae</taxon>
        <taxon>Alligator</taxon>
    </lineage>
</organism>
<evidence type="ECO:0000313" key="2">
    <source>
        <dbReference type="Proteomes" id="UP000189705"/>
    </source>
</evidence>
<reference evidence="3" key="1">
    <citation type="submission" date="2025-08" db="UniProtKB">
        <authorList>
            <consortium name="RefSeq"/>
        </authorList>
    </citation>
    <scope>IDENTIFICATION</scope>
</reference>
<dbReference type="Gene3D" id="1.10.287.1490">
    <property type="match status" value="1"/>
</dbReference>
<feature type="coiled-coil region" evidence="1">
    <location>
        <begin position="451"/>
        <end position="509"/>
    </location>
</feature>